<protein>
    <recommendedName>
        <fullName evidence="4">F-box protein YDR306C</fullName>
    </recommendedName>
</protein>
<dbReference type="SUPFAM" id="SSF52047">
    <property type="entry name" value="RNI-like"/>
    <property type="match status" value="1"/>
</dbReference>
<dbReference type="AlphaFoldDB" id="A0A2T0FJT4"/>
<dbReference type="STRING" id="45607.A0A2T0FJT4"/>
<keyword evidence="3" id="KW-1185">Reference proteome</keyword>
<dbReference type="Gene3D" id="3.80.10.10">
    <property type="entry name" value="Ribonuclease Inhibitor"/>
    <property type="match status" value="1"/>
</dbReference>
<evidence type="ECO:0000256" key="1">
    <source>
        <dbReference type="SAM" id="MobiDB-lite"/>
    </source>
</evidence>
<dbReference type="GeneID" id="36516622"/>
<dbReference type="OrthoDB" id="2125396at2759"/>
<dbReference type="RefSeq" id="XP_024665199.1">
    <property type="nucleotide sequence ID" value="XM_024809431.1"/>
</dbReference>
<reference evidence="2 3" key="1">
    <citation type="submission" date="2017-04" db="EMBL/GenBank/DDBJ databases">
        <title>Genome sequencing of [Candida] sorbophila.</title>
        <authorList>
            <person name="Ahn J.O."/>
        </authorList>
    </citation>
    <scope>NUCLEOTIDE SEQUENCE [LARGE SCALE GENOMIC DNA]</scope>
    <source>
        <strain evidence="2 3">DS02</strain>
    </source>
</reference>
<proteinExistence type="predicted"/>
<sequence length="400" mass="44465">MVNKRRARKVRAPYKRYVGTGLPTEDGEQIDHDSNGESEGLDELELAAGIESIDLIARIDGVPEVALGVPAEVFRIIMDYSSNHWRFLTVNSKWFEEVIKFVYKRPKLSPRNFGEFVTVISAHRSLGAYVCDLDLTQIIQTGKNSLTARLLTRCSPRLELFIAPQSNFGYSPLLSLRHCKRLRTLDLGMVSEKVDLPKLIAAVEEFQDLEVMRFPRSSIMCECDHLDWPPNLRTLGLAGGLTAQFLENTVLPSTVTTLELSNIPTASTTSITTLLARIGPQLKRLVVMYPLQGISANALDTVLLMCPNLKSLTISVDYVSDELFAFVPENHPLETLKLLSSGMIGHSDKIRPLHVTASLDSLPFLTRVGASLQLGWNPNNDAIIELASQLEDRNGGLWLI</sequence>
<name>A0A2T0FJT4_9ASCO</name>
<evidence type="ECO:0000313" key="3">
    <source>
        <dbReference type="Proteomes" id="UP000238350"/>
    </source>
</evidence>
<feature type="region of interest" description="Disordered" evidence="1">
    <location>
        <begin position="18"/>
        <end position="38"/>
    </location>
</feature>
<evidence type="ECO:0000313" key="2">
    <source>
        <dbReference type="EMBL" id="PRT55254.1"/>
    </source>
</evidence>
<dbReference type="Proteomes" id="UP000238350">
    <property type="component" value="Unassembled WGS sequence"/>
</dbReference>
<gene>
    <name evidence="2" type="ORF">B9G98_02874</name>
</gene>
<dbReference type="EMBL" id="NDIQ01000021">
    <property type="protein sequence ID" value="PRT55254.1"/>
    <property type="molecule type" value="Genomic_DNA"/>
</dbReference>
<accession>A0A2T0FJT4</accession>
<comment type="caution">
    <text evidence="2">The sequence shown here is derived from an EMBL/GenBank/DDBJ whole genome shotgun (WGS) entry which is preliminary data.</text>
</comment>
<dbReference type="InterPro" id="IPR032675">
    <property type="entry name" value="LRR_dom_sf"/>
</dbReference>
<organism evidence="2 3">
    <name type="scientific">Wickerhamiella sorbophila</name>
    <dbReference type="NCBI Taxonomy" id="45607"/>
    <lineage>
        <taxon>Eukaryota</taxon>
        <taxon>Fungi</taxon>
        <taxon>Dikarya</taxon>
        <taxon>Ascomycota</taxon>
        <taxon>Saccharomycotina</taxon>
        <taxon>Dipodascomycetes</taxon>
        <taxon>Dipodascales</taxon>
        <taxon>Trichomonascaceae</taxon>
        <taxon>Wickerhamiella</taxon>
    </lineage>
</organism>
<evidence type="ECO:0008006" key="4">
    <source>
        <dbReference type="Google" id="ProtNLM"/>
    </source>
</evidence>